<dbReference type="Proteomes" id="UP001222325">
    <property type="component" value="Unassembled WGS sequence"/>
</dbReference>
<name>A0AAD6U1K0_9AGAR</name>
<sequence>MLTPPLAASPRARIPAVTSARARAIGMRDPGESHAPQVSRARRQTSLRAPFHRTRPPSNRVILGCRDARASSPRAHVKRAILRVACAATLEFPDSRRRLSRHLATNAPSLAPDLCAARRAPPDASLACRNAARRAPQDMRRSEAAVLALAARPPRMTHPPARASPTLRSSQLPPSVGRLAPLRARPTRASRGRARTRKCSGEFLESARSARSRGGRRAHRELRRLGPAGL</sequence>
<feature type="compositionally biased region" description="Basic residues" evidence="1">
    <location>
        <begin position="210"/>
        <end position="222"/>
    </location>
</feature>
<comment type="caution">
    <text evidence="2">The sequence shown here is derived from an EMBL/GenBank/DDBJ whole genome shotgun (WGS) entry which is preliminary data.</text>
</comment>
<organism evidence="2 3">
    <name type="scientific">Mycena belliarum</name>
    <dbReference type="NCBI Taxonomy" id="1033014"/>
    <lineage>
        <taxon>Eukaryota</taxon>
        <taxon>Fungi</taxon>
        <taxon>Dikarya</taxon>
        <taxon>Basidiomycota</taxon>
        <taxon>Agaricomycotina</taxon>
        <taxon>Agaricomycetes</taxon>
        <taxon>Agaricomycetidae</taxon>
        <taxon>Agaricales</taxon>
        <taxon>Marasmiineae</taxon>
        <taxon>Mycenaceae</taxon>
        <taxon>Mycena</taxon>
    </lineage>
</organism>
<feature type="compositionally biased region" description="Basic residues" evidence="1">
    <location>
        <begin position="185"/>
        <end position="198"/>
    </location>
</feature>
<evidence type="ECO:0000256" key="1">
    <source>
        <dbReference type="SAM" id="MobiDB-lite"/>
    </source>
</evidence>
<proteinExistence type="predicted"/>
<evidence type="ECO:0000313" key="2">
    <source>
        <dbReference type="EMBL" id="KAJ7086866.1"/>
    </source>
</evidence>
<protein>
    <submittedName>
        <fullName evidence="2">Uncharacterized protein</fullName>
    </submittedName>
</protein>
<gene>
    <name evidence="2" type="ORF">B0H15DRAFT_844146</name>
</gene>
<keyword evidence="3" id="KW-1185">Reference proteome</keyword>
<dbReference type="AlphaFoldDB" id="A0AAD6U1K0"/>
<evidence type="ECO:0000313" key="3">
    <source>
        <dbReference type="Proteomes" id="UP001222325"/>
    </source>
</evidence>
<feature type="region of interest" description="Disordered" evidence="1">
    <location>
        <begin position="155"/>
        <end position="230"/>
    </location>
</feature>
<reference evidence="2" key="1">
    <citation type="submission" date="2023-03" db="EMBL/GenBank/DDBJ databases">
        <title>Massive genome expansion in bonnet fungi (Mycena s.s.) driven by repeated elements and novel gene families across ecological guilds.</title>
        <authorList>
            <consortium name="Lawrence Berkeley National Laboratory"/>
            <person name="Harder C.B."/>
            <person name="Miyauchi S."/>
            <person name="Viragh M."/>
            <person name="Kuo A."/>
            <person name="Thoen E."/>
            <person name="Andreopoulos B."/>
            <person name="Lu D."/>
            <person name="Skrede I."/>
            <person name="Drula E."/>
            <person name="Henrissat B."/>
            <person name="Morin E."/>
            <person name="Kohler A."/>
            <person name="Barry K."/>
            <person name="LaButti K."/>
            <person name="Morin E."/>
            <person name="Salamov A."/>
            <person name="Lipzen A."/>
            <person name="Mereny Z."/>
            <person name="Hegedus B."/>
            <person name="Baldrian P."/>
            <person name="Stursova M."/>
            <person name="Weitz H."/>
            <person name="Taylor A."/>
            <person name="Grigoriev I.V."/>
            <person name="Nagy L.G."/>
            <person name="Martin F."/>
            <person name="Kauserud H."/>
        </authorList>
    </citation>
    <scope>NUCLEOTIDE SEQUENCE</scope>
    <source>
        <strain evidence="2">CBHHK173m</strain>
    </source>
</reference>
<accession>A0AAD6U1K0</accession>
<dbReference type="EMBL" id="JARJCN010000030">
    <property type="protein sequence ID" value="KAJ7086866.1"/>
    <property type="molecule type" value="Genomic_DNA"/>
</dbReference>